<feature type="coiled-coil region" evidence="2">
    <location>
        <begin position="78"/>
        <end position="105"/>
    </location>
</feature>
<feature type="compositionally biased region" description="Polar residues" evidence="3">
    <location>
        <begin position="201"/>
        <end position="216"/>
    </location>
</feature>
<keyword evidence="1" id="KW-0863">Zinc-finger</keyword>
<dbReference type="GeneID" id="114250930"/>
<name>A0A6J2KL04_BOMMA</name>
<keyword evidence="2" id="KW-0175">Coiled coil</keyword>
<evidence type="ECO:0000256" key="3">
    <source>
        <dbReference type="SAM" id="MobiDB-lite"/>
    </source>
</evidence>
<feature type="compositionally biased region" description="Basic and acidic residues" evidence="3">
    <location>
        <begin position="297"/>
        <end position="307"/>
    </location>
</feature>
<dbReference type="OrthoDB" id="7402155at2759"/>
<feature type="compositionally biased region" description="Low complexity" evidence="3">
    <location>
        <begin position="309"/>
        <end position="325"/>
    </location>
</feature>
<organism evidence="6 7">
    <name type="scientific">Bombyx mandarina</name>
    <name type="common">Wild silk moth</name>
    <name type="synonym">Wild silkworm</name>
    <dbReference type="NCBI Taxonomy" id="7092"/>
    <lineage>
        <taxon>Eukaryota</taxon>
        <taxon>Metazoa</taxon>
        <taxon>Ecdysozoa</taxon>
        <taxon>Arthropoda</taxon>
        <taxon>Hexapoda</taxon>
        <taxon>Insecta</taxon>
        <taxon>Pterygota</taxon>
        <taxon>Neoptera</taxon>
        <taxon>Endopterygota</taxon>
        <taxon>Lepidoptera</taxon>
        <taxon>Glossata</taxon>
        <taxon>Ditrysia</taxon>
        <taxon>Bombycoidea</taxon>
        <taxon>Bombycidae</taxon>
        <taxon>Bombycinae</taxon>
        <taxon>Bombyx</taxon>
    </lineage>
</organism>
<keyword evidence="6" id="KW-1185">Reference proteome</keyword>
<feature type="region of interest" description="Disordered" evidence="3">
    <location>
        <begin position="187"/>
        <end position="216"/>
    </location>
</feature>
<accession>A0A6J2KL04</accession>
<gene>
    <name evidence="7" type="primary">LOC114250930</name>
</gene>
<dbReference type="PROSITE" id="PS50103">
    <property type="entry name" value="ZF_C3H1"/>
    <property type="match status" value="1"/>
</dbReference>
<keyword evidence="4" id="KW-0472">Membrane</keyword>
<dbReference type="Proteomes" id="UP000504629">
    <property type="component" value="Unplaced"/>
</dbReference>
<protein>
    <submittedName>
        <fullName evidence="7">Uncharacterized protein LOC114250930</fullName>
    </submittedName>
</protein>
<dbReference type="AlphaFoldDB" id="A0A6J2KL04"/>
<evidence type="ECO:0000256" key="4">
    <source>
        <dbReference type="SAM" id="Phobius"/>
    </source>
</evidence>
<feature type="transmembrane region" description="Helical" evidence="4">
    <location>
        <begin position="39"/>
        <end position="61"/>
    </location>
</feature>
<evidence type="ECO:0000256" key="2">
    <source>
        <dbReference type="SAM" id="Coils"/>
    </source>
</evidence>
<keyword evidence="4" id="KW-1133">Transmembrane helix</keyword>
<feature type="zinc finger region" description="C3H1-type" evidence="1">
    <location>
        <begin position="349"/>
        <end position="378"/>
    </location>
</feature>
<keyword evidence="1" id="KW-0479">Metal-binding</keyword>
<keyword evidence="4" id="KW-0812">Transmembrane</keyword>
<dbReference type="RefSeq" id="XP_028040834.1">
    <property type="nucleotide sequence ID" value="XM_028185033.1"/>
</dbReference>
<dbReference type="KEGG" id="bman:114250930"/>
<evidence type="ECO:0000313" key="7">
    <source>
        <dbReference type="RefSeq" id="XP_028040834.1"/>
    </source>
</evidence>
<dbReference type="InterPro" id="IPR000571">
    <property type="entry name" value="Znf_CCCH"/>
</dbReference>
<feature type="region of interest" description="Disordered" evidence="3">
    <location>
        <begin position="297"/>
        <end position="325"/>
    </location>
</feature>
<evidence type="ECO:0000259" key="5">
    <source>
        <dbReference type="PROSITE" id="PS50103"/>
    </source>
</evidence>
<feature type="domain" description="C3H1-type" evidence="5">
    <location>
        <begin position="349"/>
        <end position="378"/>
    </location>
</feature>
<evidence type="ECO:0000313" key="6">
    <source>
        <dbReference type="Proteomes" id="UP000504629"/>
    </source>
</evidence>
<evidence type="ECO:0000256" key="1">
    <source>
        <dbReference type="PROSITE-ProRule" id="PRU00723"/>
    </source>
</evidence>
<sequence length="414" mass="48100">MKDEWERNDAVDVSNGVSWSWEQYWSTVLHQYGVPFMQFWISFFYGLYTHFTFTALALYFVKYVPTAIYMYTLVKNIYLTSRERIKRKQNELEDIQLQIQIVNTKLCVRDAEFTERTEQLRRDAERLRRVRARVRDVIATDEALRRTLEGAAWDNDHDALSHSTPQENREFLIRLLKEMKCDQVNVSERQPGKMDCGEQLPNESPSPENSIYSSLSDGDLRQDCRVKIVNVTNVYKVAYLKHYIKQKRLRRANRHAMIKKKMESVKKLLEDWQNTLSMVINSELTILNIDTHSADVTSRKARGDYTKPNDSSDSGDSDLRNSSSDLNSEYAANWTQDNKASPCIHTGDLLDTAECDFQQYGDVCSHSSQCEYSSHVTRPALMSMMPAEPGRLLTIEEVKKENEYDEECSDNIAI</sequence>
<keyword evidence="1" id="KW-0862">Zinc</keyword>
<dbReference type="GO" id="GO:0008270">
    <property type="term" value="F:zinc ion binding"/>
    <property type="evidence" value="ECO:0007669"/>
    <property type="project" value="UniProtKB-KW"/>
</dbReference>
<proteinExistence type="predicted"/>
<reference evidence="7" key="1">
    <citation type="submission" date="2025-08" db="UniProtKB">
        <authorList>
            <consortium name="RefSeq"/>
        </authorList>
    </citation>
    <scope>IDENTIFICATION</scope>
    <source>
        <tissue evidence="7">Silk gland</tissue>
    </source>
</reference>